<sequence>MASQPGEGQRDGKDPTSALNQRRSIRSYGLLIFEFSQKESLPMDTPRHVRLLREWILFTKYQVMVVMYSVLCEANPQM</sequence>
<gene>
    <name evidence="2" type="ORF">HYFRA_00006447</name>
</gene>
<evidence type="ECO:0000256" key="1">
    <source>
        <dbReference type="SAM" id="MobiDB-lite"/>
    </source>
</evidence>
<name>A0A9N9PFZ2_9HELO</name>
<evidence type="ECO:0000313" key="3">
    <source>
        <dbReference type="Proteomes" id="UP000696280"/>
    </source>
</evidence>
<protein>
    <submittedName>
        <fullName evidence="2">Uncharacterized protein</fullName>
    </submittedName>
</protein>
<dbReference type="EMBL" id="CAJVRL010000039">
    <property type="protein sequence ID" value="CAG8951049.1"/>
    <property type="molecule type" value="Genomic_DNA"/>
</dbReference>
<dbReference type="Proteomes" id="UP000696280">
    <property type="component" value="Unassembled WGS sequence"/>
</dbReference>
<accession>A0A9N9PFZ2</accession>
<feature type="region of interest" description="Disordered" evidence="1">
    <location>
        <begin position="1"/>
        <end position="22"/>
    </location>
</feature>
<reference evidence="2" key="1">
    <citation type="submission" date="2021-07" db="EMBL/GenBank/DDBJ databases">
        <authorList>
            <person name="Durling M."/>
        </authorList>
    </citation>
    <scope>NUCLEOTIDE SEQUENCE</scope>
</reference>
<organism evidence="2 3">
    <name type="scientific">Hymenoscyphus fraxineus</name>
    <dbReference type="NCBI Taxonomy" id="746836"/>
    <lineage>
        <taxon>Eukaryota</taxon>
        <taxon>Fungi</taxon>
        <taxon>Dikarya</taxon>
        <taxon>Ascomycota</taxon>
        <taxon>Pezizomycotina</taxon>
        <taxon>Leotiomycetes</taxon>
        <taxon>Helotiales</taxon>
        <taxon>Helotiaceae</taxon>
        <taxon>Hymenoscyphus</taxon>
    </lineage>
</organism>
<proteinExistence type="predicted"/>
<dbReference type="AlphaFoldDB" id="A0A9N9PFZ2"/>
<comment type="caution">
    <text evidence="2">The sequence shown here is derived from an EMBL/GenBank/DDBJ whole genome shotgun (WGS) entry which is preliminary data.</text>
</comment>
<keyword evidence="3" id="KW-1185">Reference proteome</keyword>
<evidence type="ECO:0000313" key="2">
    <source>
        <dbReference type="EMBL" id="CAG8951049.1"/>
    </source>
</evidence>